<dbReference type="EMBL" id="AHMT02000052">
    <property type="protein sequence ID" value="EQA61136.1"/>
    <property type="molecule type" value="Genomic_DNA"/>
</dbReference>
<dbReference type="AlphaFoldDB" id="V6HUY5"/>
<gene>
    <name evidence="1" type="ORF">LEP1GSC062_1597</name>
</gene>
<dbReference type="CDD" id="cd00063">
    <property type="entry name" value="FN3"/>
    <property type="match status" value="1"/>
</dbReference>
<evidence type="ECO:0000313" key="1">
    <source>
        <dbReference type="EMBL" id="EQA61136.1"/>
    </source>
</evidence>
<protein>
    <recommendedName>
        <fullName evidence="3">Fibronectin type-III domain-containing protein</fullName>
    </recommendedName>
</protein>
<proteinExistence type="predicted"/>
<dbReference type="InterPro" id="IPR003961">
    <property type="entry name" value="FN3_dom"/>
</dbReference>
<dbReference type="SUPFAM" id="SSF49265">
    <property type="entry name" value="Fibronectin type III"/>
    <property type="match status" value="1"/>
</dbReference>
<name>V6HUY5_9LEPT</name>
<dbReference type="InterPro" id="IPR036116">
    <property type="entry name" value="FN3_sf"/>
</dbReference>
<dbReference type="Proteomes" id="UP000018747">
    <property type="component" value="Unassembled WGS sequence"/>
</dbReference>
<organism evidence="1 2">
    <name type="scientific">Leptospira alexanderi serovar Manhao 3 str. L 60</name>
    <dbReference type="NCBI Taxonomy" id="1049759"/>
    <lineage>
        <taxon>Bacteria</taxon>
        <taxon>Pseudomonadati</taxon>
        <taxon>Spirochaetota</taxon>
        <taxon>Spirochaetia</taxon>
        <taxon>Leptospirales</taxon>
        <taxon>Leptospiraceae</taxon>
        <taxon>Leptospira</taxon>
    </lineage>
</organism>
<reference evidence="1" key="1">
    <citation type="submission" date="2013-05" db="EMBL/GenBank/DDBJ databases">
        <authorList>
            <person name="Harkins D.M."/>
            <person name="Durkin A.S."/>
            <person name="Brinkac L.M."/>
            <person name="Haft D.H."/>
            <person name="Selengut J.D."/>
            <person name="Sanka R."/>
            <person name="DePew J."/>
            <person name="Purushe J."/>
            <person name="Hartskeerl R.A."/>
            <person name="Ahmed A."/>
            <person name="van der Linden H."/>
            <person name="Goris M.G.A."/>
            <person name="Vinetz J.M."/>
            <person name="Sutton G.G."/>
            <person name="Nierman W.C."/>
            <person name="Fouts D.E."/>
        </authorList>
    </citation>
    <scope>NUCLEOTIDE SEQUENCE [LARGE SCALE GENOMIC DNA]</scope>
    <source>
        <strain evidence="1">L 60</strain>
    </source>
</reference>
<comment type="caution">
    <text evidence="1">The sequence shown here is derived from an EMBL/GenBank/DDBJ whole genome shotgun (WGS) entry which is preliminary data.</text>
</comment>
<keyword evidence="2" id="KW-1185">Reference proteome</keyword>
<evidence type="ECO:0008006" key="3">
    <source>
        <dbReference type="Google" id="ProtNLM"/>
    </source>
</evidence>
<sequence>MLNASPNHPEILTPIYGTLQVIFSNLRINRIFKITRFTFFFTLILHFFNCQNSPLSNIHDAGNAKVTFAFVSQLGPRSATLSWECSSSLPGSVLYGKGAIESVVTSLENSKIHSMILPNLESNTDYLVYVFCSSDLNKLQGIPLTFKTWISDFPKQDSWSLGCGWNRRGRFSRFRD</sequence>
<accession>V6HUY5</accession>
<evidence type="ECO:0000313" key="2">
    <source>
        <dbReference type="Proteomes" id="UP000018747"/>
    </source>
</evidence>